<dbReference type="AlphaFoldDB" id="A0A644ZEA8"/>
<name>A0A644ZEA8_9ZZZZ</name>
<dbReference type="InterPro" id="IPR003660">
    <property type="entry name" value="HAMP_dom"/>
</dbReference>
<evidence type="ECO:0000256" key="1">
    <source>
        <dbReference type="SAM" id="Phobius"/>
    </source>
</evidence>
<dbReference type="PROSITE" id="PS50885">
    <property type="entry name" value="HAMP"/>
    <property type="match status" value="1"/>
</dbReference>
<keyword evidence="1" id="KW-1133">Transmembrane helix</keyword>
<organism evidence="3">
    <name type="scientific">bioreactor metagenome</name>
    <dbReference type="NCBI Taxonomy" id="1076179"/>
    <lineage>
        <taxon>unclassified sequences</taxon>
        <taxon>metagenomes</taxon>
        <taxon>ecological metagenomes</taxon>
    </lineage>
</organism>
<sequence length="241" mass="28144">MKKINNWIKELTLTQQLMSLILVFVAIFGTFLFVYLNGNINTFVRNQMFSMLQRTQVSIVYNYTRNPENDILSYANDSNIGHAVYSHGRISYSNAFDLTDDAVLLEMKNNAVNQQETTKNYIYRNDNESEILYSITVVDSNTRLISYVNSNYQNEFKKTLINSVINIIVLVVSILFFLLMIWVIYLIHSLNQIRQYINKLRKNEEVEINVDRKDEIGELASALVAMSNELKRQEQIKEELI</sequence>
<dbReference type="SMART" id="SM00304">
    <property type="entry name" value="HAMP"/>
    <property type="match status" value="1"/>
</dbReference>
<accession>A0A644ZEA8</accession>
<dbReference type="Gene3D" id="6.10.340.10">
    <property type="match status" value="1"/>
</dbReference>
<keyword evidence="1" id="KW-0472">Membrane</keyword>
<comment type="caution">
    <text evidence="3">The sequence shown here is derived from an EMBL/GenBank/DDBJ whole genome shotgun (WGS) entry which is preliminary data.</text>
</comment>
<protein>
    <recommendedName>
        <fullName evidence="2">HAMP domain-containing protein</fullName>
    </recommendedName>
</protein>
<proteinExistence type="predicted"/>
<gene>
    <name evidence="3" type="ORF">SDC9_85829</name>
</gene>
<reference evidence="3" key="1">
    <citation type="submission" date="2019-08" db="EMBL/GenBank/DDBJ databases">
        <authorList>
            <person name="Kucharzyk K."/>
            <person name="Murdoch R.W."/>
            <person name="Higgins S."/>
            <person name="Loffler F."/>
        </authorList>
    </citation>
    <scope>NUCLEOTIDE SEQUENCE</scope>
</reference>
<feature type="transmembrane region" description="Helical" evidence="1">
    <location>
        <begin position="164"/>
        <end position="187"/>
    </location>
</feature>
<dbReference type="CDD" id="cd06225">
    <property type="entry name" value="HAMP"/>
    <property type="match status" value="1"/>
</dbReference>
<evidence type="ECO:0000313" key="3">
    <source>
        <dbReference type="EMBL" id="MPM39196.1"/>
    </source>
</evidence>
<keyword evidence="1" id="KW-0812">Transmembrane</keyword>
<dbReference type="GO" id="GO:0007165">
    <property type="term" value="P:signal transduction"/>
    <property type="evidence" value="ECO:0007669"/>
    <property type="project" value="InterPro"/>
</dbReference>
<dbReference type="GO" id="GO:0016020">
    <property type="term" value="C:membrane"/>
    <property type="evidence" value="ECO:0007669"/>
    <property type="project" value="InterPro"/>
</dbReference>
<dbReference type="Pfam" id="PF00672">
    <property type="entry name" value="HAMP"/>
    <property type="match status" value="1"/>
</dbReference>
<dbReference type="SUPFAM" id="SSF158472">
    <property type="entry name" value="HAMP domain-like"/>
    <property type="match status" value="1"/>
</dbReference>
<feature type="domain" description="HAMP" evidence="2">
    <location>
        <begin position="184"/>
        <end position="235"/>
    </location>
</feature>
<evidence type="ECO:0000259" key="2">
    <source>
        <dbReference type="PROSITE" id="PS50885"/>
    </source>
</evidence>
<feature type="transmembrane region" description="Helical" evidence="1">
    <location>
        <begin position="20"/>
        <end position="44"/>
    </location>
</feature>
<dbReference type="EMBL" id="VSSQ01008557">
    <property type="protein sequence ID" value="MPM39196.1"/>
    <property type="molecule type" value="Genomic_DNA"/>
</dbReference>